<evidence type="ECO:0000313" key="10">
    <source>
        <dbReference type="Proteomes" id="UP000199065"/>
    </source>
</evidence>
<dbReference type="InterPro" id="IPR010994">
    <property type="entry name" value="RuvA_2-like"/>
</dbReference>
<dbReference type="GO" id="GO:0006281">
    <property type="term" value="P:DNA repair"/>
    <property type="evidence" value="ECO:0007669"/>
    <property type="project" value="UniProtKB-UniRule"/>
</dbReference>
<keyword evidence="3 6" id="KW-0238">DNA-binding</keyword>
<evidence type="ECO:0000256" key="1">
    <source>
        <dbReference type="ARBA" id="ARBA00022490"/>
    </source>
</evidence>
<dbReference type="OrthoDB" id="5293449at2"/>
<reference evidence="9 10" key="1">
    <citation type="submission" date="2016-10" db="EMBL/GenBank/DDBJ databases">
        <authorList>
            <person name="de Groot N.N."/>
        </authorList>
    </citation>
    <scope>NUCLEOTIDE SEQUENCE [LARGE SCALE GENOMIC DNA]</scope>
    <source>
        <strain>J11</strain>
        <strain evidence="10">PG 39</strain>
    </source>
</reference>
<comment type="subcellular location">
    <subcellularLocation>
        <location evidence="6">Cytoplasm</location>
    </subcellularLocation>
</comment>
<dbReference type="InterPro" id="IPR011114">
    <property type="entry name" value="RuvA_C"/>
</dbReference>
<dbReference type="GO" id="GO:0005524">
    <property type="term" value="F:ATP binding"/>
    <property type="evidence" value="ECO:0007669"/>
    <property type="project" value="InterPro"/>
</dbReference>
<comment type="subunit">
    <text evidence="6">Homotetramer. Forms an RuvA(8)-RuvB(12)-Holliday junction (HJ) complex. HJ DNA is sandwiched between 2 RuvA tetramers; dsDNA enters through RuvA and exits via RuvB. An RuvB hexamer assembles on each DNA strand where it exits the tetramer. Each RuvB hexamer is contacted by two RuvA subunits (via domain III) on 2 adjacent RuvB subunits; this complex drives branch migration. In the full resolvosome a probable DNA-RuvA(4)-RuvB(12)-RuvC(2) complex forms which resolves the HJ.</text>
</comment>
<dbReference type="AlphaFoldDB" id="A0A1I2U1C9"/>
<feature type="region of interest" description="Domain III" evidence="6">
    <location>
        <begin position="147"/>
        <end position="203"/>
    </location>
</feature>
<evidence type="ECO:0000256" key="5">
    <source>
        <dbReference type="ARBA" id="ARBA00023204"/>
    </source>
</evidence>
<evidence type="ECO:0000256" key="6">
    <source>
        <dbReference type="HAMAP-Rule" id="MF_00031"/>
    </source>
</evidence>
<keyword evidence="9" id="KW-0378">Hydrolase</keyword>
<comment type="caution">
    <text evidence="6">Lacks conserved residue(s) required for the propagation of feature annotation.</text>
</comment>
<dbReference type="GO" id="GO:0005737">
    <property type="term" value="C:cytoplasm"/>
    <property type="evidence" value="ECO:0007669"/>
    <property type="project" value="UniProtKB-SubCell"/>
</dbReference>
<keyword evidence="2 6" id="KW-0227">DNA damage</keyword>
<dbReference type="CDD" id="cd14332">
    <property type="entry name" value="UBA_RuvA_C"/>
    <property type="match status" value="1"/>
</dbReference>
<accession>A0A1I2U1C9</accession>
<dbReference type="Pfam" id="PF07499">
    <property type="entry name" value="RuvA_C"/>
    <property type="match status" value="1"/>
</dbReference>
<feature type="domain" description="DNA helicase Holliday junction RuvA type" evidence="7">
    <location>
        <begin position="1"/>
        <end position="61"/>
    </location>
</feature>
<dbReference type="InterPro" id="IPR000085">
    <property type="entry name" value="RuvA"/>
</dbReference>
<proteinExistence type="inferred from homology"/>
<dbReference type="GO" id="GO:0006310">
    <property type="term" value="P:DNA recombination"/>
    <property type="evidence" value="ECO:0007669"/>
    <property type="project" value="UniProtKB-UniRule"/>
</dbReference>
<comment type="similarity">
    <text evidence="6">Belongs to the RuvA family.</text>
</comment>
<dbReference type="Proteomes" id="UP000199065">
    <property type="component" value="Unassembled WGS sequence"/>
</dbReference>
<comment type="domain">
    <text evidence="6">Has three domains with a flexible linker between the domains II and III and assumes an 'L' shape. Domain III is highly mobile and contacts RuvB.</text>
</comment>
<dbReference type="Gene3D" id="1.10.150.20">
    <property type="entry name" value="5' to 3' exonuclease, C-terminal subdomain"/>
    <property type="match status" value="1"/>
</dbReference>
<evidence type="ECO:0000259" key="7">
    <source>
        <dbReference type="Pfam" id="PF01330"/>
    </source>
</evidence>
<dbReference type="Pfam" id="PF01330">
    <property type="entry name" value="RuvA_N"/>
    <property type="match status" value="1"/>
</dbReference>
<dbReference type="SUPFAM" id="SSF47781">
    <property type="entry name" value="RuvA domain 2-like"/>
    <property type="match status" value="1"/>
</dbReference>
<dbReference type="RefSeq" id="WP_092286233.1">
    <property type="nucleotide sequence ID" value="NZ_FOPJ01000010.1"/>
</dbReference>
<comment type="function">
    <text evidence="6">The RuvA-RuvB-RuvC complex processes Holliday junction (HJ) DNA during genetic recombination and DNA repair, while the RuvA-RuvB complex plays an important role in the rescue of blocked DNA replication forks via replication fork reversal (RFR). RuvA specifically binds to HJ cruciform DNA, conferring on it an open structure. The RuvB hexamer acts as an ATP-dependent pump, pulling dsDNA into and through the RuvAB complex. HJ branch migration allows RuvC to scan DNA until it finds its consensus sequence, where it cleaves and resolves the cruciform DNA.</text>
</comment>
<keyword evidence="9" id="KW-0547">Nucleotide-binding</keyword>
<dbReference type="Pfam" id="PF14520">
    <property type="entry name" value="HHH_5"/>
    <property type="match status" value="1"/>
</dbReference>
<keyword evidence="5 6" id="KW-0234">DNA repair</keyword>
<dbReference type="GO" id="GO:0009379">
    <property type="term" value="C:Holliday junction helicase complex"/>
    <property type="evidence" value="ECO:0007669"/>
    <property type="project" value="InterPro"/>
</dbReference>
<gene>
    <name evidence="6" type="primary">ruvA</name>
    <name evidence="9" type="ORF">SAMN05660282_01609</name>
</gene>
<dbReference type="EMBL" id="FOPJ01000010">
    <property type="protein sequence ID" value="SFG68381.1"/>
    <property type="molecule type" value="Genomic_DNA"/>
</dbReference>
<keyword evidence="9" id="KW-0067">ATP-binding</keyword>
<dbReference type="Gene3D" id="2.40.50.140">
    <property type="entry name" value="Nucleic acid-binding proteins"/>
    <property type="match status" value="1"/>
</dbReference>
<keyword evidence="9" id="KW-0347">Helicase</keyword>
<keyword evidence="1 6" id="KW-0963">Cytoplasm</keyword>
<evidence type="ECO:0000259" key="8">
    <source>
        <dbReference type="Pfam" id="PF07499"/>
    </source>
</evidence>
<dbReference type="SUPFAM" id="SSF50249">
    <property type="entry name" value="Nucleic acid-binding proteins"/>
    <property type="match status" value="1"/>
</dbReference>
<dbReference type="InterPro" id="IPR036267">
    <property type="entry name" value="RuvA_C_sf"/>
</dbReference>
<dbReference type="HAMAP" id="MF_00031">
    <property type="entry name" value="DNA_HJ_migration_RuvA"/>
    <property type="match status" value="1"/>
</dbReference>
<dbReference type="SUPFAM" id="SSF46929">
    <property type="entry name" value="DNA helicase RuvA subunit, C-terminal domain"/>
    <property type="match status" value="1"/>
</dbReference>
<keyword evidence="10" id="KW-1185">Reference proteome</keyword>
<feature type="domain" description="Holliday junction DNA helicase RuvA C-terminal" evidence="8">
    <location>
        <begin position="158"/>
        <end position="200"/>
    </location>
</feature>
<evidence type="ECO:0000256" key="3">
    <source>
        <dbReference type="ARBA" id="ARBA00023125"/>
    </source>
</evidence>
<protein>
    <recommendedName>
        <fullName evidence="6">Holliday junction branch migration complex subunit RuvA</fullName>
    </recommendedName>
</protein>
<evidence type="ECO:0000256" key="2">
    <source>
        <dbReference type="ARBA" id="ARBA00022763"/>
    </source>
</evidence>
<sequence length="203" mass="21496">MIASLRGTVEHIALDSAVIECAGVGYLVYAAPPMLASLRRGEEAFVYTTMIVREDAMTLYGFPNPEARELFALLQTVNGVGPRLALAAQAVFNPDEIAQAIAQGETKALQRIPGVGKRTADRMIVDLKDKVKAFISEDPESPSLTIEGATAVDGRAPQLVEALIGLGFSEKQAAPAVASVLAEEPELDTPAALRAALRLLGKK</sequence>
<dbReference type="NCBIfam" id="TIGR00084">
    <property type="entry name" value="ruvA"/>
    <property type="match status" value="1"/>
</dbReference>
<dbReference type="InterPro" id="IPR013849">
    <property type="entry name" value="DNA_helicase_Holl-junc_RuvA_I"/>
</dbReference>
<keyword evidence="4 6" id="KW-0233">DNA recombination</keyword>
<dbReference type="GO" id="GO:0000400">
    <property type="term" value="F:four-way junction DNA binding"/>
    <property type="evidence" value="ECO:0007669"/>
    <property type="project" value="UniProtKB-UniRule"/>
</dbReference>
<evidence type="ECO:0000313" key="9">
    <source>
        <dbReference type="EMBL" id="SFG68381.1"/>
    </source>
</evidence>
<dbReference type="GO" id="GO:0048476">
    <property type="term" value="C:Holliday junction resolvase complex"/>
    <property type="evidence" value="ECO:0007669"/>
    <property type="project" value="UniProtKB-UniRule"/>
</dbReference>
<dbReference type="InterPro" id="IPR012340">
    <property type="entry name" value="NA-bd_OB-fold"/>
</dbReference>
<evidence type="ECO:0000256" key="4">
    <source>
        <dbReference type="ARBA" id="ARBA00023172"/>
    </source>
</evidence>
<organism evidence="9 10">
    <name type="scientific">Corynebacterium spheniscorum</name>
    <dbReference type="NCBI Taxonomy" id="185761"/>
    <lineage>
        <taxon>Bacteria</taxon>
        <taxon>Bacillati</taxon>
        <taxon>Actinomycetota</taxon>
        <taxon>Actinomycetes</taxon>
        <taxon>Mycobacteriales</taxon>
        <taxon>Corynebacteriaceae</taxon>
        <taxon>Corynebacterium</taxon>
    </lineage>
</organism>
<name>A0A1I2U1C9_9CORY</name>
<dbReference type="STRING" id="185761.SAMN05660282_01609"/>
<dbReference type="GO" id="GO:0009378">
    <property type="term" value="F:four-way junction helicase activity"/>
    <property type="evidence" value="ECO:0007669"/>
    <property type="project" value="InterPro"/>
</dbReference>
<dbReference type="Gene3D" id="1.10.8.10">
    <property type="entry name" value="DNA helicase RuvA subunit, C-terminal domain"/>
    <property type="match status" value="1"/>
</dbReference>